<name>A0A0R3A8Q2_9PSED</name>
<dbReference type="PATRIC" id="fig|1615673.3.peg.799"/>
<dbReference type="OrthoDB" id="9921641at2"/>
<protein>
    <submittedName>
        <fullName evidence="1">Uncharacterized protein</fullName>
    </submittedName>
</protein>
<dbReference type="Proteomes" id="UP000050852">
    <property type="component" value="Unassembled WGS sequence"/>
</dbReference>
<proteinExistence type="predicted"/>
<dbReference type="RefSeq" id="WP_057704614.1">
    <property type="nucleotide sequence ID" value="NZ_JYLN01000017.1"/>
</dbReference>
<organism evidence="1 2">
    <name type="scientific">Pseudomonas paralactis</name>
    <dbReference type="NCBI Taxonomy" id="1615673"/>
    <lineage>
        <taxon>Bacteria</taxon>
        <taxon>Pseudomonadati</taxon>
        <taxon>Pseudomonadota</taxon>
        <taxon>Gammaproteobacteria</taxon>
        <taxon>Pseudomonadales</taxon>
        <taxon>Pseudomonadaceae</taxon>
        <taxon>Pseudomonas</taxon>
    </lineage>
</organism>
<accession>A0A0R3A8Q2</accession>
<evidence type="ECO:0000313" key="2">
    <source>
        <dbReference type="Proteomes" id="UP000050852"/>
    </source>
</evidence>
<gene>
    <name evidence="1" type="ORF">TX23_25915</name>
</gene>
<dbReference type="EMBL" id="JYLN01000017">
    <property type="protein sequence ID" value="KRP68525.1"/>
    <property type="molecule type" value="Genomic_DNA"/>
</dbReference>
<comment type="caution">
    <text evidence="1">The sequence shown here is derived from an EMBL/GenBank/DDBJ whole genome shotgun (WGS) entry which is preliminary data.</text>
</comment>
<dbReference type="AlphaFoldDB" id="A0A0R3A8Q2"/>
<evidence type="ECO:0000313" key="1">
    <source>
        <dbReference type="EMBL" id="KRP68525.1"/>
    </source>
</evidence>
<sequence>MIDDRSTSQLNVDRIYADMQAKAAKANDDARLGRLAALATSASMQSLDSTPASGFLNFRTDTDVVPTSSGIKVP</sequence>
<reference evidence="1 2" key="1">
    <citation type="submission" date="2015-02" db="EMBL/GenBank/DDBJ databases">
        <title>Two Pseudomonas sp. nov., isolated from raw milk.</title>
        <authorList>
            <person name="Wenning M."/>
            <person name="von Neubeck M."/>
            <person name="Huptas C."/>
            <person name="Scherer S."/>
        </authorList>
    </citation>
    <scope>NUCLEOTIDE SEQUENCE [LARGE SCALE GENOMIC DNA]</scope>
    <source>
        <strain evidence="1 2">DSM 29164</strain>
    </source>
</reference>